<name>A0ABW1ECY3_9BACT</name>
<evidence type="ECO:0000256" key="2">
    <source>
        <dbReference type="ARBA" id="ARBA00022448"/>
    </source>
</evidence>
<dbReference type="HAMAP" id="MF_00422">
    <property type="entry name" value="SecE"/>
    <property type="match status" value="1"/>
</dbReference>
<keyword evidence="8 9" id="KW-0472">Membrane</keyword>
<gene>
    <name evidence="9 10" type="primary">secE</name>
    <name evidence="10" type="ORF">ACFPT7_02990</name>
</gene>
<dbReference type="NCBIfam" id="TIGR00964">
    <property type="entry name" value="secE_bact"/>
    <property type="match status" value="1"/>
</dbReference>
<keyword evidence="4 9" id="KW-0812">Transmembrane</keyword>
<comment type="subcellular location">
    <subcellularLocation>
        <location evidence="9">Cell membrane</location>
        <topology evidence="9">Single-pass membrane protein</topology>
    </subcellularLocation>
    <subcellularLocation>
        <location evidence="1">Membrane</location>
    </subcellularLocation>
</comment>
<dbReference type="Proteomes" id="UP001596091">
    <property type="component" value="Unassembled WGS sequence"/>
</dbReference>
<dbReference type="Pfam" id="PF00584">
    <property type="entry name" value="SecE"/>
    <property type="match status" value="1"/>
</dbReference>
<keyword evidence="6 9" id="KW-1133">Transmembrane helix</keyword>
<evidence type="ECO:0000313" key="10">
    <source>
        <dbReference type="EMBL" id="MFC5861248.1"/>
    </source>
</evidence>
<keyword evidence="2 9" id="KW-0813">Transport</keyword>
<dbReference type="RefSeq" id="WP_263334097.1">
    <property type="nucleotide sequence ID" value="NZ_JAGSYH010000002.1"/>
</dbReference>
<accession>A0ABW1ECY3</accession>
<protein>
    <recommendedName>
        <fullName evidence="9">Protein translocase subunit SecE</fullName>
    </recommendedName>
</protein>
<evidence type="ECO:0000256" key="8">
    <source>
        <dbReference type="ARBA" id="ARBA00023136"/>
    </source>
</evidence>
<proteinExistence type="inferred from homology"/>
<dbReference type="InterPro" id="IPR001901">
    <property type="entry name" value="Translocase_SecE/Sec61-g"/>
</dbReference>
<keyword evidence="11" id="KW-1185">Reference proteome</keyword>
<evidence type="ECO:0000256" key="5">
    <source>
        <dbReference type="ARBA" id="ARBA00022927"/>
    </source>
</evidence>
<dbReference type="PANTHER" id="PTHR33910">
    <property type="entry name" value="PROTEIN TRANSLOCASE SUBUNIT SECE"/>
    <property type="match status" value="1"/>
</dbReference>
<evidence type="ECO:0000256" key="3">
    <source>
        <dbReference type="ARBA" id="ARBA00022475"/>
    </source>
</evidence>
<organism evidence="10 11">
    <name type="scientific">Acidicapsa dinghuensis</name>
    <dbReference type="NCBI Taxonomy" id="2218256"/>
    <lineage>
        <taxon>Bacteria</taxon>
        <taxon>Pseudomonadati</taxon>
        <taxon>Acidobacteriota</taxon>
        <taxon>Terriglobia</taxon>
        <taxon>Terriglobales</taxon>
        <taxon>Acidobacteriaceae</taxon>
        <taxon>Acidicapsa</taxon>
    </lineage>
</organism>
<dbReference type="PANTHER" id="PTHR33910:SF1">
    <property type="entry name" value="PROTEIN TRANSLOCASE SUBUNIT SECE"/>
    <property type="match status" value="1"/>
</dbReference>
<evidence type="ECO:0000256" key="7">
    <source>
        <dbReference type="ARBA" id="ARBA00023010"/>
    </source>
</evidence>
<feature type="transmembrane region" description="Helical" evidence="9">
    <location>
        <begin position="53"/>
        <end position="73"/>
    </location>
</feature>
<evidence type="ECO:0000256" key="9">
    <source>
        <dbReference type="HAMAP-Rule" id="MF_00422"/>
    </source>
</evidence>
<evidence type="ECO:0000313" key="11">
    <source>
        <dbReference type="Proteomes" id="UP001596091"/>
    </source>
</evidence>
<evidence type="ECO:0000256" key="6">
    <source>
        <dbReference type="ARBA" id="ARBA00022989"/>
    </source>
</evidence>
<keyword evidence="5 9" id="KW-0653">Protein transport</keyword>
<dbReference type="Gene3D" id="1.20.5.1030">
    <property type="entry name" value="Preprotein translocase secy subunit"/>
    <property type="match status" value="1"/>
</dbReference>
<comment type="subunit">
    <text evidence="9">Component of the Sec protein translocase complex. Heterotrimer consisting of SecY, SecE and SecG subunits. The heterotrimers can form oligomers, although 1 heterotrimer is thought to be able to translocate proteins. Interacts with the ribosome. Interacts with SecDF, and other proteins may be involved. Interacts with SecA.</text>
</comment>
<dbReference type="InterPro" id="IPR038379">
    <property type="entry name" value="SecE_sf"/>
</dbReference>
<reference evidence="11" key="1">
    <citation type="journal article" date="2019" name="Int. J. Syst. Evol. Microbiol.">
        <title>The Global Catalogue of Microorganisms (GCM) 10K type strain sequencing project: providing services to taxonomists for standard genome sequencing and annotation.</title>
        <authorList>
            <consortium name="The Broad Institute Genomics Platform"/>
            <consortium name="The Broad Institute Genome Sequencing Center for Infectious Disease"/>
            <person name="Wu L."/>
            <person name="Ma J."/>
        </authorList>
    </citation>
    <scope>NUCLEOTIDE SEQUENCE [LARGE SCALE GENOMIC DNA]</scope>
    <source>
        <strain evidence="11">JCM 4087</strain>
    </source>
</reference>
<evidence type="ECO:0000256" key="4">
    <source>
        <dbReference type="ARBA" id="ARBA00022692"/>
    </source>
</evidence>
<sequence length="92" mass="10291">MAKTALVAGEQSGNAKPNQLAERVTGYYDQARNFLTDVRAEMRKVVVPNRKEVQATTTVVLVTVFVFALYFWVVDTVFNYGLTKLMDKLVGS</sequence>
<comment type="function">
    <text evidence="9">Essential subunit of the Sec protein translocation channel SecYEG. Clamps together the 2 halves of SecY. May contact the channel plug during translocation.</text>
</comment>
<dbReference type="InterPro" id="IPR005807">
    <property type="entry name" value="SecE_bac"/>
</dbReference>
<dbReference type="EMBL" id="JBHSPH010000001">
    <property type="protein sequence ID" value="MFC5861248.1"/>
    <property type="molecule type" value="Genomic_DNA"/>
</dbReference>
<comment type="similarity">
    <text evidence="9">Belongs to the SecE/SEC61-gamma family.</text>
</comment>
<keyword evidence="3 9" id="KW-1003">Cell membrane</keyword>
<comment type="caution">
    <text evidence="10">The sequence shown here is derived from an EMBL/GenBank/DDBJ whole genome shotgun (WGS) entry which is preliminary data.</text>
</comment>
<keyword evidence="7 9" id="KW-0811">Translocation</keyword>
<evidence type="ECO:0000256" key="1">
    <source>
        <dbReference type="ARBA" id="ARBA00004370"/>
    </source>
</evidence>